<dbReference type="AlphaFoldDB" id="A0AAV5ALU4"/>
<feature type="region of interest" description="Disordered" evidence="1">
    <location>
        <begin position="1"/>
        <end position="181"/>
    </location>
</feature>
<organism evidence="2 3">
    <name type="scientific">Clathrus columnatus</name>
    <dbReference type="NCBI Taxonomy" id="1419009"/>
    <lineage>
        <taxon>Eukaryota</taxon>
        <taxon>Fungi</taxon>
        <taxon>Dikarya</taxon>
        <taxon>Basidiomycota</taxon>
        <taxon>Agaricomycotina</taxon>
        <taxon>Agaricomycetes</taxon>
        <taxon>Phallomycetidae</taxon>
        <taxon>Phallales</taxon>
        <taxon>Clathraceae</taxon>
        <taxon>Clathrus</taxon>
    </lineage>
</organism>
<name>A0AAV5ALU4_9AGAM</name>
<dbReference type="Proteomes" id="UP001050691">
    <property type="component" value="Unassembled WGS sequence"/>
</dbReference>
<reference evidence="2" key="1">
    <citation type="submission" date="2021-10" db="EMBL/GenBank/DDBJ databases">
        <title>De novo Genome Assembly of Clathrus columnatus (Basidiomycota, Fungi) Using Illumina and Nanopore Sequence Data.</title>
        <authorList>
            <person name="Ogiso-Tanaka E."/>
            <person name="Itagaki H."/>
            <person name="Hosoya T."/>
            <person name="Hosaka K."/>
        </authorList>
    </citation>
    <scope>NUCLEOTIDE SEQUENCE</scope>
    <source>
        <strain evidence="2">MO-923</strain>
    </source>
</reference>
<feature type="compositionally biased region" description="Polar residues" evidence="1">
    <location>
        <begin position="51"/>
        <end position="67"/>
    </location>
</feature>
<keyword evidence="3" id="KW-1185">Reference proteome</keyword>
<evidence type="ECO:0000313" key="3">
    <source>
        <dbReference type="Proteomes" id="UP001050691"/>
    </source>
</evidence>
<feature type="region of interest" description="Disordered" evidence="1">
    <location>
        <begin position="213"/>
        <end position="236"/>
    </location>
</feature>
<sequence length="236" mass="26118">MSYSSQRGDAGQSPSSYYYSSSASPRSNVSNSPSYDGSEYYASPPKKSRKLTSSAQGQTSSYYPNDSSRGDMKYDPSSQRGGGHSSQPSTSRSGKGKAPANQQQQQQQQQQQPTKYRFVSVQSAGDLLKDITQAETKEHMEEDNDDGPFEHGPSEYPPRPYTGGEYASSPLRPKKATGKIPASNLDFLPVLEARFDRLETAIERYVEYRGQQALENSVLPRQQYPNSSSSTSKHRK</sequence>
<feature type="compositionally biased region" description="Low complexity" evidence="1">
    <location>
        <begin position="102"/>
        <end position="112"/>
    </location>
</feature>
<evidence type="ECO:0000256" key="1">
    <source>
        <dbReference type="SAM" id="MobiDB-lite"/>
    </source>
</evidence>
<proteinExistence type="predicted"/>
<dbReference type="EMBL" id="BPWL01000008">
    <property type="protein sequence ID" value="GJJ12895.1"/>
    <property type="molecule type" value="Genomic_DNA"/>
</dbReference>
<feature type="compositionally biased region" description="Low complexity" evidence="1">
    <location>
        <begin position="13"/>
        <end position="35"/>
    </location>
</feature>
<accession>A0AAV5ALU4</accession>
<protein>
    <submittedName>
        <fullName evidence="2">Uncharacterized protein</fullName>
    </submittedName>
</protein>
<gene>
    <name evidence="2" type="ORF">Clacol_007141</name>
</gene>
<evidence type="ECO:0000313" key="2">
    <source>
        <dbReference type="EMBL" id="GJJ12895.1"/>
    </source>
</evidence>
<comment type="caution">
    <text evidence="2">The sequence shown here is derived from an EMBL/GenBank/DDBJ whole genome shotgun (WGS) entry which is preliminary data.</text>
</comment>